<keyword evidence="2" id="KW-1133">Transmembrane helix</keyword>
<dbReference type="AlphaFoldDB" id="A0A4U6QFB1"/>
<feature type="region of interest" description="Disordered" evidence="1">
    <location>
        <begin position="1"/>
        <end position="22"/>
    </location>
</feature>
<protein>
    <submittedName>
        <fullName evidence="3">Uncharacterized protein</fullName>
    </submittedName>
</protein>
<feature type="transmembrane region" description="Helical" evidence="2">
    <location>
        <begin position="39"/>
        <end position="60"/>
    </location>
</feature>
<keyword evidence="2" id="KW-0472">Membrane</keyword>
<dbReference type="EMBL" id="SZZH01000003">
    <property type="protein sequence ID" value="TKV58771.1"/>
    <property type="molecule type" value="Genomic_DNA"/>
</dbReference>
<evidence type="ECO:0000313" key="4">
    <source>
        <dbReference type="Proteomes" id="UP000306985"/>
    </source>
</evidence>
<dbReference type="Proteomes" id="UP000306985">
    <property type="component" value="Unassembled WGS sequence"/>
</dbReference>
<reference evidence="3 4" key="1">
    <citation type="submission" date="2019-05" db="EMBL/GenBank/DDBJ databases">
        <title>Nakamurella sp. N5BH11, whole genome shotgun sequence.</title>
        <authorList>
            <person name="Tuo L."/>
        </authorList>
    </citation>
    <scope>NUCLEOTIDE SEQUENCE [LARGE SCALE GENOMIC DNA]</scope>
    <source>
        <strain evidence="3 4">N5BH11</strain>
    </source>
</reference>
<evidence type="ECO:0000313" key="3">
    <source>
        <dbReference type="EMBL" id="TKV58771.1"/>
    </source>
</evidence>
<comment type="caution">
    <text evidence="3">The sequence shown here is derived from an EMBL/GenBank/DDBJ whole genome shotgun (WGS) entry which is preliminary data.</text>
</comment>
<evidence type="ECO:0000256" key="2">
    <source>
        <dbReference type="SAM" id="Phobius"/>
    </source>
</evidence>
<keyword evidence="4" id="KW-1185">Reference proteome</keyword>
<accession>A0A4U6QFB1</accession>
<proteinExistence type="predicted"/>
<evidence type="ECO:0000256" key="1">
    <source>
        <dbReference type="SAM" id="MobiDB-lite"/>
    </source>
</evidence>
<keyword evidence="2" id="KW-0812">Transmembrane</keyword>
<gene>
    <name evidence="3" type="ORF">FDO65_14750</name>
</gene>
<dbReference type="RefSeq" id="WP_137450430.1">
    <property type="nucleotide sequence ID" value="NZ_SZZH01000003.1"/>
</dbReference>
<organism evidence="3 4">
    <name type="scientific">Nakamurella flava</name>
    <dbReference type="NCBI Taxonomy" id="2576308"/>
    <lineage>
        <taxon>Bacteria</taxon>
        <taxon>Bacillati</taxon>
        <taxon>Actinomycetota</taxon>
        <taxon>Actinomycetes</taxon>
        <taxon>Nakamurellales</taxon>
        <taxon>Nakamurellaceae</taxon>
        <taxon>Nakamurella</taxon>
    </lineage>
</organism>
<sequence length="63" mass="6915">MTAAPDDKPEPQPHPDHETRGPVEEIEYLEAEAQVNPNFRLWITIGVVVLGLALLAVIIVTSL</sequence>
<name>A0A4U6QFB1_9ACTN</name>